<evidence type="ECO:0000256" key="2">
    <source>
        <dbReference type="ARBA" id="ARBA00022692"/>
    </source>
</evidence>
<feature type="transmembrane region" description="Helical" evidence="6">
    <location>
        <begin position="481"/>
        <end position="507"/>
    </location>
</feature>
<evidence type="ECO:0000313" key="9">
    <source>
        <dbReference type="Proteomes" id="UP000601435"/>
    </source>
</evidence>
<evidence type="ECO:0000256" key="6">
    <source>
        <dbReference type="SAM" id="Phobius"/>
    </source>
</evidence>
<evidence type="ECO:0000256" key="1">
    <source>
        <dbReference type="ARBA" id="ARBA00004141"/>
    </source>
</evidence>
<dbReference type="InterPro" id="IPR051223">
    <property type="entry name" value="Polycystin"/>
</dbReference>
<keyword evidence="9" id="KW-1185">Reference proteome</keyword>
<feature type="non-terminal residue" evidence="8">
    <location>
        <position position="1"/>
    </location>
</feature>
<feature type="transmembrane region" description="Helical" evidence="6">
    <location>
        <begin position="303"/>
        <end position="328"/>
    </location>
</feature>
<dbReference type="InterPro" id="IPR013122">
    <property type="entry name" value="PKD1_2_channel"/>
</dbReference>
<feature type="transmembrane region" description="Helical" evidence="6">
    <location>
        <begin position="422"/>
        <end position="441"/>
    </location>
</feature>
<feature type="region of interest" description="Disordered" evidence="5">
    <location>
        <begin position="1"/>
        <end position="52"/>
    </location>
</feature>
<feature type="transmembrane region" description="Helical" evidence="6">
    <location>
        <begin position="273"/>
        <end position="296"/>
    </location>
</feature>
<evidence type="ECO:0000256" key="4">
    <source>
        <dbReference type="ARBA" id="ARBA00023136"/>
    </source>
</evidence>
<reference evidence="8" key="1">
    <citation type="submission" date="2021-02" db="EMBL/GenBank/DDBJ databases">
        <authorList>
            <person name="Dougan E. K."/>
            <person name="Rhodes N."/>
            <person name="Thang M."/>
            <person name="Chan C."/>
        </authorList>
    </citation>
    <scope>NUCLEOTIDE SEQUENCE</scope>
</reference>
<comment type="caution">
    <text evidence="8">The sequence shown here is derived from an EMBL/GenBank/DDBJ whole genome shotgun (WGS) entry which is preliminary data.</text>
</comment>
<keyword evidence="3 6" id="KW-1133">Transmembrane helix</keyword>
<feature type="compositionally biased region" description="Low complexity" evidence="5">
    <location>
        <begin position="23"/>
        <end position="38"/>
    </location>
</feature>
<name>A0A812LV12_9DINO</name>
<proteinExistence type="predicted"/>
<dbReference type="EMBL" id="CAJNJA010010097">
    <property type="protein sequence ID" value="CAE7253659.1"/>
    <property type="molecule type" value="Genomic_DNA"/>
</dbReference>
<feature type="transmembrane region" description="Helical" evidence="6">
    <location>
        <begin position="382"/>
        <end position="401"/>
    </location>
</feature>
<dbReference type="AlphaFoldDB" id="A0A812LV12"/>
<evidence type="ECO:0000256" key="5">
    <source>
        <dbReference type="SAM" id="MobiDB-lite"/>
    </source>
</evidence>
<gene>
    <name evidence="8" type="primary">pkd2</name>
    <name evidence="8" type="ORF">SNEC2469_LOCUS5401</name>
</gene>
<sequence length="623" mass="70420">SLQDSPEWSNASDVEADAQRRLATASSEETSATEPTATHPNPPCEDNDTAYQTEENNPNITCHSDALHACRTDLGIVFCAKTCGYCSPFTYEQLKRFDKPQLTMLPSIVYQSRLATTDCRGFASRFQTQNYNPVLSLLPALDGKKNGTLFTCVDRLKQYDEEYAIYLECPTNMPSMRCADGRVGLTSKQTFHGTSVYPTMLIESARDLQAMQKVGWIDVQTEKVAISTMIYTENIEMFTSLTVEFAFDYAGNIAGSVQMISYRDLVHSASDSFFALLLTTCIAASLSVVSLTVHLIRHPETCSWGLVIFEIFSRALFLVYPSILLVTWTQQAYMSHEFESLLQTFLNSHGLNEEHLTKSLAKYFEVKTEVYEEVEWLETHRLASYIMLYVQFLQAVLYFSAHPRVAMLTRTVKKALWNMVHFFVVFAILFLMLAFMAHFLLGGTVHLFGTFPAACATQVRMLFGEFIFVDGAEKLSGSMSAMYWVYAASFMLVVFFTLLNFFLAIIVDAFVDVKSECDDLQCTRNVFSDFCSIPRSWHLHRKYGLPSRHSLCHFLGEAQQGQGLVEVVGDEYGCQILAQDPLSKTTGYLLFLHCCCTRHRRCYSWVQALGRAAASKQDHQFAI</sequence>
<protein>
    <submittedName>
        <fullName evidence="8">Pkd2 protein</fullName>
    </submittedName>
</protein>
<evidence type="ECO:0000256" key="3">
    <source>
        <dbReference type="ARBA" id="ARBA00022989"/>
    </source>
</evidence>
<dbReference type="OrthoDB" id="444119at2759"/>
<feature type="domain" description="Polycystin cation channel PKD1/PKD2" evidence="7">
    <location>
        <begin position="386"/>
        <end position="512"/>
    </location>
</feature>
<keyword evidence="4 6" id="KW-0472">Membrane</keyword>
<organism evidence="8 9">
    <name type="scientific">Symbiodinium necroappetens</name>
    <dbReference type="NCBI Taxonomy" id="1628268"/>
    <lineage>
        <taxon>Eukaryota</taxon>
        <taxon>Sar</taxon>
        <taxon>Alveolata</taxon>
        <taxon>Dinophyceae</taxon>
        <taxon>Suessiales</taxon>
        <taxon>Symbiodiniaceae</taxon>
        <taxon>Symbiodinium</taxon>
    </lineage>
</organism>
<comment type="subcellular location">
    <subcellularLocation>
        <location evidence="1">Membrane</location>
        <topology evidence="1">Multi-pass membrane protein</topology>
    </subcellularLocation>
</comment>
<evidence type="ECO:0000313" key="8">
    <source>
        <dbReference type="EMBL" id="CAE7253659.1"/>
    </source>
</evidence>
<dbReference type="PANTHER" id="PTHR10877:SF183">
    <property type="entry name" value="AT14535P-RELATED"/>
    <property type="match status" value="1"/>
</dbReference>
<keyword evidence="2 6" id="KW-0812">Transmembrane</keyword>
<dbReference type="GO" id="GO:0016020">
    <property type="term" value="C:membrane"/>
    <property type="evidence" value="ECO:0007669"/>
    <property type="project" value="UniProtKB-SubCell"/>
</dbReference>
<dbReference type="Proteomes" id="UP000601435">
    <property type="component" value="Unassembled WGS sequence"/>
</dbReference>
<dbReference type="Gene3D" id="1.10.287.70">
    <property type="match status" value="1"/>
</dbReference>
<evidence type="ECO:0000259" key="7">
    <source>
        <dbReference type="Pfam" id="PF08016"/>
    </source>
</evidence>
<dbReference type="Pfam" id="PF08016">
    <property type="entry name" value="PKD_channel"/>
    <property type="match status" value="1"/>
</dbReference>
<accession>A0A812LV12</accession>
<feature type="compositionally biased region" description="Polar residues" evidence="5">
    <location>
        <begin position="1"/>
        <end position="12"/>
    </location>
</feature>
<dbReference type="PANTHER" id="PTHR10877">
    <property type="entry name" value="POLYCYSTIN FAMILY MEMBER"/>
    <property type="match status" value="1"/>
</dbReference>